<evidence type="ECO:0000313" key="1">
    <source>
        <dbReference type="EMBL" id="RLJ98903.1"/>
    </source>
</evidence>
<gene>
    <name evidence="1" type="ORF">CLV75_4027</name>
</gene>
<dbReference type="RefSeq" id="WP_010437928.1">
    <property type="nucleotide sequence ID" value="NZ_AEYW01000003.1"/>
</dbReference>
<name>A0A497YY25_9RHOB</name>
<dbReference type="AlphaFoldDB" id="A0A497YY25"/>
<dbReference type="Gene3D" id="3.20.20.370">
    <property type="entry name" value="Glycoside hydrolase/deacetylase"/>
    <property type="match status" value="1"/>
</dbReference>
<sequence>MSPDWQPLMIELQRWEQADLTLPLWWRDDDAITVTPQLEKLTLISVQLGLPVHLAVIPQPAEVSLAEYVSDQAALIPVVHGWAHQNHAPIGEKKAEFRLHQPIEAIVSDARAGLTRLRNLFGDQLRPMFVPPWNRIDPKVTAHLRGLGFRIVSTSTPRKTPLAAPGLEQVNTHLDPIDWRGTRGLADPEELISQVVTLLQDRRAGLADNAEAFGVLTHHLVHDQDIWTFTKDLLHRLLDGPGVPWIAPCNKTLGEPE</sequence>
<dbReference type="EMBL" id="RCCT01000008">
    <property type="protein sequence ID" value="RLJ98903.1"/>
    <property type="molecule type" value="Genomic_DNA"/>
</dbReference>
<dbReference type="STRING" id="981384.GCA_000192475_03920"/>
<dbReference type="InterPro" id="IPR011330">
    <property type="entry name" value="Glyco_hydro/deAcase_b/a-brl"/>
</dbReference>
<comment type="caution">
    <text evidence="1">The sequence shown here is derived from an EMBL/GenBank/DDBJ whole genome shotgun (WGS) entry which is preliminary data.</text>
</comment>
<evidence type="ECO:0008006" key="3">
    <source>
        <dbReference type="Google" id="ProtNLM"/>
    </source>
</evidence>
<dbReference type="GO" id="GO:0005975">
    <property type="term" value="P:carbohydrate metabolic process"/>
    <property type="evidence" value="ECO:0007669"/>
    <property type="project" value="InterPro"/>
</dbReference>
<dbReference type="CDD" id="cd10928">
    <property type="entry name" value="CE4_u4"/>
    <property type="match status" value="1"/>
</dbReference>
<organism evidence="1 2">
    <name type="scientific">Ruegeria conchae</name>
    <dbReference type="NCBI Taxonomy" id="981384"/>
    <lineage>
        <taxon>Bacteria</taxon>
        <taxon>Pseudomonadati</taxon>
        <taxon>Pseudomonadota</taxon>
        <taxon>Alphaproteobacteria</taxon>
        <taxon>Rhodobacterales</taxon>
        <taxon>Roseobacteraceae</taxon>
        <taxon>Ruegeria</taxon>
    </lineage>
</organism>
<reference evidence="1 2" key="1">
    <citation type="submission" date="2018-10" db="EMBL/GenBank/DDBJ databases">
        <title>Genomic Encyclopedia of Archaeal and Bacterial Type Strains, Phase II (KMG-II): from individual species to whole genera.</title>
        <authorList>
            <person name="Goeker M."/>
        </authorList>
    </citation>
    <scope>NUCLEOTIDE SEQUENCE [LARGE SCALE GENOMIC DNA]</scope>
    <source>
        <strain evidence="1 2">DSM 29317</strain>
    </source>
</reference>
<dbReference type="Proteomes" id="UP000271700">
    <property type="component" value="Unassembled WGS sequence"/>
</dbReference>
<accession>A0A497YY25</accession>
<keyword evidence="2" id="KW-1185">Reference proteome</keyword>
<dbReference type="InterPro" id="IPR049591">
    <property type="entry name" value="CE4_u4-like"/>
</dbReference>
<proteinExistence type="predicted"/>
<dbReference type="SUPFAM" id="SSF88713">
    <property type="entry name" value="Glycoside hydrolase/deacetylase"/>
    <property type="match status" value="1"/>
</dbReference>
<evidence type="ECO:0000313" key="2">
    <source>
        <dbReference type="Proteomes" id="UP000271700"/>
    </source>
</evidence>
<dbReference type="OrthoDB" id="6086702at2"/>
<protein>
    <recommendedName>
        <fullName evidence="3">Polysaccharide deacetylase</fullName>
    </recommendedName>
</protein>